<accession>A0A072V6Z6</accession>
<reference evidence="2" key="3">
    <citation type="submission" date="2015-04" db="UniProtKB">
        <authorList>
            <consortium name="EnsemblPlants"/>
        </authorList>
    </citation>
    <scope>IDENTIFICATION</scope>
    <source>
        <strain evidence="2">cv. Jemalong A17</strain>
    </source>
</reference>
<dbReference type="Proteomes" id="UP000002051">
    <property type="component" value="Chromosome 2"/>
</dbReference>
<sequence length="290" mass="32918">MHTQHNTNAQVWVRFLELPQEYWMERTLREIASAIGTPLLIDNATSKHLFGHYARIQVDMHFSRKLFHEIVRKGKNIGHDVTACRRIYPRKETTTPKEQIAQWKKQVLTKKVTWVPIKVNPSGIGSFVAFGSSKENDSEPINVDEETEAVPQQLEAASLEGTLEIDAAPQSQGDDIIDHTDDIPNVSDEIARNDLEENQEHILSPVKEKTLDISSIVAPDGAPVDPVLQKDLDFMQTRLAKVVVNEVPFKEFLDIRGIGNIDSRLDTMLPSSLLTDFARDRNEMPNYRFP</sequence>
<evidence type="ECO:0000313" key="3">
    <source>
        <dbReference type="Proteomes" id="UP000002051"/>
    </source>
</evidence>
<keyword evidence="3" id="KW-1185">Reference proteome</keyword>
<evidence type="ECO:0000313" key="1">
    <source>
        <dbReference type="EMBL" id="KEH37617.1"/>
    </source>
</evidence>
<proteinExistence type="predicted"/>
<gene>
    <name evidence="1" type="ordered locus">MTR_2g043290</name>
</gene>
<dbReference type="InterPro" id="IPR040256">
    <property type="entry name" value="At4g02000-like"/>
</dbReference>
<reference evidence="1 3" key="1">
    <citation type="journal article" date="2011" name="Nature">
        <title>The Medicago genome provides insight into the evolution of rhizobial symbioses.</title>
        <authorList>
            <person name="Young N.D."/>
            <person name="Debelle F."/>
            <person name="Oldroyd G.E."/>
            <person name="Geurts R."/>
            <person name="Cannon S.B."/>
            <person name="Udvardi M.K."/>
            <person name="Benedito V.A."/>
            <person name="Mayer K.F."/>
            <person name="Gouzy J."/>
            <person name="Schoof H."/>
            <person name="Van de Peer Y."/>
            <person name="Proost S."/>
            <person name="Cook D.R."/>
            <person name="Meyers B.C."/>
            <person name="Spannagl M."/>
            <person name="Cheung F."/>
            <person name="De Mita S."/>
            <person name="Krishnakumar V."/>
            <person name="Gundlach H."/>
            <person name="Zhou S."/>
            <person name="Mudge J."/>
            <person name="Bharti A.K."/>
            <person name="Murray J.D."/>
            <person name="Naoumkina M.A."/>
            <person name="Rosen B."/>
            <person name="Silverstein K.A."/>
            <person name="Tang H."/>
            <person name="Rombauts S."/>
            <person name="Zhao P.X."/>
            <person name="Zhou P."/>
            <person name="Barbe V."/>
            <person name="Bardou P."/>
            <person name="Bechner M."/>
            <person name="Bellec A."/>
            <person name="Berger A."/>
            <person name="Berges H."/>
            <person name="Bidwell S."/>
            <person name="Bisseling T."/>
            <person name="Choisne N."/>
            <person name="Couloux A."/>
            <person name="Denny R."/>
            <person name="Deshpande S."/>
            <person name="Dai X."/>
            <person name="Doyle J.J."/>
            <person name="Dudez A.M."/>
            <person name="Farmer A.D."/>
            <person name="Fouteau S."/>
            <person name="Franken C."/>
            <person name="Gibelin C."/>
            <person name="Gish J."/>
            <person name="Goldstein S."/>
            <person name="Gonzalez A.J."/>
            <person name="Green P.J."/>
            <person name="Hallab A."/>
            <person name="Hartog M."/>
            <person name="Hua A."/>
            <person name="Humphray S.J."/>
            <person name="Jeong D.H."/>
            <person name="Jing Y."/>
            <person name="Jocker A."/>
            <person name="Kenton S.M."/>
            <person name="Kim D.J."/>
            <person name="Klee K."/>
            <person name="Lai H."/>
            <person name="Lang C."/>
            <person name="Lin S."/>
            <person name="Macmil S.L."/>
            <person name="Magdelenat G."/>
            <person name="Matthews L."/>
            <person name="McCorrison J."/>
            <person name="Monaghan E.L."/>
            <person name="Mun J.H."/>
            <person name="Najar F.Z."/>
            <person name="Nicholson C."/>
            <person name="Noirot C."/>
            <person name="O'Bleness M."/>
            <person name="Paule C.R."/>
            <person name="Poulain J."/>
            <person name="Prion F."/>
            <person name="Qin B."/>
            <person name="Qu C."/>
            <person name="Retzel E.F."/>
            <person name="Riddle C."/>
            <person name="Sallet E."/>
            <person name="Samain S."/>
            <person name="Samson N."/>
            <person name="Sanders I."/>
            <person name="Saurat O."/>
            <person name="Scarpelli C."/>
            <person name="Schiex T."/>
            <person name="Segurens B."/>
            <person name="Severin A.J."/>
            <person name="Sherrier D.J."/>
            <person name="Shi R."/>
            <person name="Sims S."/>
            <person name="Singer S.R."/>
            <person name="Sinharoy S."/>
            <person name="Sterck L."/>
            <person name="Viollet A."/>
            <person name="Wang B.B."/>
            <person name="Wang K."/>
            <person name="Wang M."/>
            <person name="Wang X."/>
            <person name="Warfsmann J."/>
            <person name="Weissenbach J."/>
            <person name="White D.D."/>
            <person name="White J.D."/>
            <person name="Wiley G.B."/>
            <person name="Wincker P."/>
            <person name="Xing Y."/>
            <person name="Yang L."/>
            <person name="Yao Z."/>
            <person name="Ying F."/>
            <person name="Zhai J."/>
            <person name="Zhou L."/>
            <person name="Zuber A."/>
            <person name="Denarie J."/>
            <person name="Dixon R.A."/>
            <person name="May G.D."/>
            <person name="Schwartz D.C."/>
            <person name="Rogers J."/>
            <person name="Quetier F."/>
            <person name="Town C.D."/>
            <person name="Roe B.A."/>
        </authorList>
    </citation>
    <scope>NUCLEOTIDE SEQUENCE [LARGE SCALE GENOMIC DNA]</scope>
    <source>
        <strain evidence="1">A17</strain>
        <strain evidence="2 3">cv. Jemalong A17</strain>
    </source>
</reference>
<reference evidence="1 3" key="2">
    <citation type="journal article" date="2014" name="BMC Genomics">
        <title>An improved genome release (version Mt4.0) for the model legume Medicago truncatula.</title>
        <authorList>
            <person name="Tang H."/>
            <person name="Krishnakumar V."/>
            <person name="Bidwell S."/>
            <person name="Rosen B."/>
            <person name="Chan A."/>
            <person name="Zhou S."/>
            <person name="Gentzbittel L."/>
            <person name="Childs K.L."/>
            <person name="Yandell M."/>
            <person name="Gundlach H."/>
            <person name="Mayer K.F."/>
            <person name="Schwartz D.C."/>
            <person name="Town C.D."/>
        </authorList>
    </citation>
    <scope>GENOME REANNOTATION</scope>
    <source>
        <strain evidence="1">A17</strain>
        <strain evidence="2 3">cv. Jemalong A17</strain>
    </source>
</reference>
<name>A0A072V6Z6_MEDTR</name>
<dbReference type="AlphaFoldDB" id="A0A072V6Z6"/>
<organism evidence="1 3">
    <name type="scientific">Medicago truncatula</name>
    <name type="common">Barrel medic</name>
    <name type="synonym">Medicago tribuloides</name>
    <dbReference type="NCBI Taxonomy" id="3880"/>
    <lineage>
        <taxon>Eukaryota</taxon>
        <taxon>Viridiplantae</taxon>
        <taxon>Streptophyta</taxon>
        <taxon>Embryophyta</taxon>
        <taxon>Tracheophyta</taxon>
        <taxon>Spermatophyta</taxon>
        <taxon>Magnoliopsida</taxon>
        <taxon>eudicotyledons</taxon>
        <taxon>Gunneridae</taxon>
        <taxon>Pentapetalae</taxon>
        <taxon>rosids</taxon>
        <taxon>fabids</taxon>
        <taxon>Fabales</taxon>
        <taxon>Fabaceae</taxon>
        <taxon>Papilionoideae</taxon>
        <taxon>50 kb inversion clade</taxon>
        <taxon>NPAAA clade</taxon>
        <taxon>Hologalegina</taxon>
        <taxon>IRL clade</taxon>
        <taxon>Trifolieae</taxon>
        <taxon>Medicago</taxon>
    </lineage>
</organism>
<protein>
    <submittedName>
        <fullName evidence="1">DUF4283 domain protein</fullName>
    </submittedName>
</protein>
<dbReference type="EnsemblPlants" id="KEH37617">
    <property type="protein sequence ID" value="KEH37617"/>
    <property type="gene ID" value="MTR_2g043290"/>
</dbReference>
<dbReference type="PANTHER" id="PTHR31286">
    <property type="entry name" value="GLYCINE-RICH CELL WALL STRUCTURAL PROTEIN 1.8-LIKE"/>
    <property type="match status" value="1"/>
</dbReference>
<dbReference type="HOGENOM" id="CLU_960974_0_0_1"/>
<evidence type="ECO:0000313" key="2">
    <source>
        <dbReference type="EnsemblPlants" id="KEH37617"/>
    </source>
</evidence>
<dbReference type="EMBL" id="CM001218">
    <property type="protein sequence ID" value="KEH37617.1"/>
    <property type="molecule type" value="Genomic_DNA"/>
</dbReference>
<dbReference type="PANTHER" id="PTHR31286:SF60">
    <property type="entry name" value="PROTEIN, PUTATIVE-RELATED"/>
    <property type="match status" value="1"/>
</dbReference>